<organism evidence="2 3">
    <name type="scientific">Streptomyces qaidamensis</name>
    <dbReference type="NCBI Taxonomy" id="1783515"/>
    <lineage>
        <taxon>Bacteria</taxon>
        <taxon>Bacillati</taxon>
        <taxon>Actinomycetota</taxon>
        <taxon>Actinomycetes</taxon>
        <taxon>Kitasatosporales</taxon>
        <taxon>Streptomycetaceae</taxon>
        <taxon>Streptomyces</taxon>
        <taxon>Streptomyces aurantiacus group</taxon>
    </lineage>
</organism>
<dbReference type="Proteomes" id="UP000076096">
    <property type="component" value="Chromosome"/>
</dbReference>
<evidence type="ECO:0000313" key="2">
    <source>
        <dbReference type="EMBL" id="AMW10570.1"/>
    </source>
</evidence>
<proteinExistence type="predicted"/>
<dbReference type="AlphaFoldDB" id="A0A143C041"/>
<reference evidence="3" key="1">
    <citation type="submission" date="2016-04" db="EMBL/GenBank/DDBJ databases">
        <authorList>
            <person name="Zhang B."/>
        </authorList>
    </citation>
    <scope>NUCLEOTIDE SEQUENCE [LARGE SCALE GENOMIC DNA]</scope>
    <source>
        <strain evidence="3">S10</strain>
    </source>
</reference>
<evidence type="ECO:0000256" key="1">
    <source>
        <dbReference type="SAM" id="SignalP"/>
    </source>
</evidence>
<sequence length="66" mass="6784">MKRTATVLSSLALSVAVLGGTAAASDADLLSEAGDQSTSRECNEHDSLGLTLLGIPLLGFFFPDQC</sequence>
<feature type="chain" id="PRO_5007507251" description="Chaplin domain-containing protein" evidence="1">
    <location>
        <begin position="25"/>
        <end position="66"/>
    </location>
</feature>
<gene>
    <name evidence="2" type="ORF">A4E84_14275</name>
</gene>
<keyword evidence="3" id="KW-1185">Reference proteome</keyword>
<feature type="signal peptide" evidence="1">
    <location>
        <begin position="1"/>
        <end position="24"/>
    </location>
</feature>
<name>A0A143C041_9ACTN</name>
<evidence type="ECO:0000313" key="3">
    <source>
        <dbReference type="Proteomes" id="UP000076096"/>
    </source>
</evidence>
<dbReference type="KEGG" id="stsi:A4E84_14275"/>
<evidence type="ECO:0008006" key="4">
    <source>
        <dbReference type="Google" id="ProtNLM"/>
    </source>
</evidence>
<keyword evidence="1" id="KW-0732">Signal</keyword>
<dbReference type="EMBL" id="CP015098">
    <property type="protein sequence ID" value="AMW10570.1"/>
    <property type="molecule type" value="Genomic_DNA"/>
</dbReference>
<protein>
    <recommendedName>
        <fullName evidence="4">Chaplin domain-containing protein</fullName>
    </recommendedName>
</protein>
<accession>A0A143C041</accession>